<dbReference type="AlphaFoldDB" id="A0AAN2A1N7"/>
<protein>
    <submittedName>
        <fullName evidence="1">Uncharacterized protein</fullName>
    </submittedName>
</protein>
<reference evidence="1 2" key="1">
    <citation type="submission" date="2020-06" db="EMBL/GenBank/DDBJ databases">
        <authorList>
            <person name="De Coninck B."/>
            <person name="Ibrahim H."/>
        </authorList>
    </citation>
    <scope>NUCLEOTIDE SEQUENCE [LARGE SCALE GENOMIC DNA]</scope>
    <source>
        <strain evidence="1">Ag_rhizogenes_K599</strain>
    </source>
</reference>
<name>A0AAN2A1N7_RHIRH</name>
<evidence type="ECO:0000313" key="1">
    <source>
        <dbReference type="EMBL" id="CAD0211254.1"/>
    </source>
</evidence>
<comment type="caution">
    <text evidence="1">The sequence shown here is derived from an EMBL/GenBank/DDBJ whole genome shotgun (WGS) entry which is preliminary data.</text>
</comment>
<organism evidence="1 2">
    <name type="scientific">Rhizobium rhizogenes</name>
    <name type="common">Agrobacterium rhizogenes</name>
    <dbReference type="NCBI Taxonomy" id="359"/>
    <lineage>
        <taxon>Bacteria</taxon>
        <taxon>Pseudomonadati</taxon>
        <taxon>Pseudomonadota</taxon>
        <taxon>Alphaproteobacteria</taxon>
        <taxon>Hyphomicrobiales</taxon>
        <taxon>Rhizobiaceae</taxon>
        <taxon>Rhizobium/Agrobacterium group</taxon>
        <taxon>Rhizobium</taxon>
    </lineage>
</organism>
<sequence length="358" mass="37256">MVDIIDNKWTELDNANISASPDGVQGGYAPTTVAPIIRAIRGAIKREFVSTSPLKTSTGTATAYVLTFEQPLTILKGKRISFWPHIANTGAATINLNATGTRSIVRPDGSALQAGDIRVGFPVDLVADGTRYILSSVQNLSDYSGAIKASSFYGNGANVTALNASNISSGTINDARLPATQTGKSFTSAVTIGTVTSSAGILNIDSNQGQSVPLINLSSFAPGISFNDRTTGAYNAVENVDANLYRIWSAVNTDPTVLTERLRLNLTNGNLTLNGFLDVASGGTGATTAAAARTNLGLGNVNNTTDANKPISTATQNALNLKVNVADIGNSAAKNFYYGTAVPAASFGANGDIYFRYE</sequence>
<dbReference type="RefSeq" id="WP_153045033.1">
    <property type="nucleotide sequence ID" value="NZ_CAICSX020000001.1"/>
</dbReference>
<evidence type="ECO:0000313" key="2">
    <source>
        <dbReference type="Proteomes" id="UP000528185"/>
    </source>
</evidence>
<accession>A0AAN2A1N7</accession>
<dbReference type="EMBL" id="CAICSX020000001">
    <property type="protein sequence ID" value="CAD0211254.1"/>
    <property type="molecule type" value="Genomic_DNA"/>
</dbReference>
<proteinExistence type="predicted"/>
<gene>
    <name evidence="1" type="ORF">AGRHK599_LOCUS1281</name>
</gene>
<dbReference type="Proteomes" id="UP000528185">
    <property type="component" value="Unassembled WGS sequence"/>
</dbReference>